<sequence>MSVAVDFRNVDIVFGENQKAALAMLDAGADRADILEKTGQVLGAAGANLTVEEGEISVLMGLSGSGKSTLLRAVNRLNVVTRGQVLVKDGDRMVDIVSCDEATLRHMRQKNVAMVFQQFALLPWRTVAENVGFGLELAGVPDAERKERVARQLKLVNLDQWANKYAHELSGGMQQRVGLARAFATEAPILLMDEPFSALDPLIRTKLQDELLQLQKSLKKTIVFVSHDLEEALKIGNRITIMEGGRIVQSGPPEDIVLKPANAYVRDFIANVNPLSVLTAWNVMRDRRDLESAGEGWLWLDRRRTTRFKIDSDGLVAAAERDGKPAVWVSCDDVESLPDDAPHVFWARPGTSLKTVMLAMHRSQTSPVALFDEQSRFVGAIGIRDVLSAVLRR</sequence>
<dbReference type="InterPro" id="IPR022473">
    <property type="entry name" value="ABC_trnsptr_Choline_ATP-bd"/>
</dbReference>
<comment type="subunit">
    <text evidence="6">The complex is probably composed of two ATP-binding proteins (TmoW), two transmembrane proteins (TmoV) and a solute-binding protein (TmoX).</text>
</comment>
<dbReference type="InterPro" id="IPR027417">
    <property type="entry name" value="P-loop_NTPase"/>
</dbReference>
<dbReference type="InterPro" id="IPR003593">
    <property type="entry name" value="AAA+_ATPase"/>
</dbReference>
<keyword evidence="2" id="KW-0813">Transport</keyword>
<dbReference type="OrthoDB" id="9802264at2"/>
<dbReference type="EMBL" id="FXBL01000004">
    <property type="protein sequence ID" value="SMH51346.1"/>
    <property type="molecule type" value="Genomic_DNA"/>
</dbReference>
<evidence type="ECO:0000256" key="4">
    <source>
        <dbReference type="ARBA" id="ARBA00022840"/>
    </source>
</evidence>
<dbReference type="PANTHER" id="PTHR43869:SF1">
    <property type="entry name" value="GLYCINE BETAINE_PROLINE BETAINE TRANSPORT SYSTEM ATP-BINDING PROTEIN PROV"/>
    <property type="match status" value="1"/>
</dbReference>
<reference evidence="12 13" key="1">
    <citation type="submission" date="2017-04" db="EMBL/GenBank/DDBJ databases">
        <authorList>
            <person name="Afonso C.L."/>
            <person name="Miller P.J."/>
            <person name="Scott M.A."/>
            <person name="Spackman E."/>
            <person name="Goraichik I."/>
            <person name="Dimitrov K.M."/>
            <person name="Suarez D.L."/>
            <person name="Swayne D.E."/>
        </authorList>
    </citation>
    <scope>NUCLEOTIDE SEQUENCE [LARGE SCALE GENOMIC DNA]</scope>
    <source>
        <strain evidence="12 13">B5P</strain>
    </source>
</reference>
<dbReference type="PANTHER" id="PTHR43869">
    <property type="entry name" value="GLYCINE BETAINE/PROLINE BETAINE TRANSPORT SYSTEM ATP-BINDING PROTEIN PROV"/>
    <property type="match status" value="1"/>
</dbReference>
<protein>
    <recommendedName>
        <fullName evidence="8">Trimethylamine N-oxide transport system ATP-binding protein TmoW</fullName>
        <ecNumber evidence="7">7.6.2.9</ecNumber>
    </recommendedName>
</protein>
<feature type="domain" description="CBS" evidence="11">
    <location>
        <begin position="340"/>
        <end position="393"/>
    </location>
</feature>
<proteinExistence type="inferred from homology"/>
<name>A0A1X7PK95_9HYPH</name>
<keyword evidence="9" id="KW-0129">CBS domain</keyword>
<dbReference type="PROSITE" id="PS00211">
    <property type="entry name" value="ABC_TRANSPORTER_1"/>
    <property type="match status" value="1"/>
</dbReference>
<dbReference type="GO" id="GO:0015418">
    <property type="term" value="F:ABC-type quaternary ammonium compound transporting activity"/>
    <property type="evidence" value="ECO:0007669"/>
    <property type="project" value="UniProtKB-EC"/>
</dbReference>
<dbReference type="GO" id="GO:0006970">
    <property type="term" value="P:response to osmotic stress"/>
    <property type="evidence" value="ECO:0007669"/>
    <property type="project" value="UniProtKB-ARBA"/>
</dbReference>
<dbReference type="SUPFAM" id="SSF52540">
    <property type="entry name" value="P-loop containing nucleoside triphosphate hydrolases"/>
    <property type="match status" value="1"/>
</dbReference>
<dbReference type="Proteomes" id="UP000193083">
    <property type="component" value="Unassembled WGS sequence"/>
</dbReference>
<keyword evidence="4 12" id="KW-0067">ATP-binding</keyword>
<dbReference type="Gene3D" id="3.40.50.300">
    <property type="entry name" value="P-loop containing nucleotide triphosphate hydrolases"/>
    <property type="match status" value="1"/>
</dbReference>
<dbReference type="SUPFAM" id="SSF54631">
    <property type="entry name" value="CBS-domain pair"/>
    <property type="match status" value="1"/>
</dbReference>
<dbReference type="InterPro" id="IPR051921">
    <property type="entry name" value="ABC_osmolyte_uptake_ATP-bind"/>
</dbReference>
<dbReference type="PROSITE" id="PS50893">
    <property type="entry name" value="ABC_TRANSPORTER_2"/>
    <property type="match status" value="1"/>
</dbReference>
<evidence type="ECO:0000256" key="7">
    <source>
        <dbReference type="ARBA" id="ARBA00066388"/>
    </source>
</evidence>
<gene>
    <name evidence="12" type="ORF">SAMN02982922_4403</name>
</gene>
<accession>A0A1X7PK95</accession>
<evidence type="ECO:0000256" key="3">
    <source>
        <dbReference type="ARBA" id="ARBA00022741"/>
    </source>
</evidence>
<evidence type="ECO:0000256" key="9">
    <source>
        <dbReference type="PROSITE-ProRule" id="PRU00703"/>
    </source>
</evidence>
<dbReference type="InterPro" id="IPR003439">
    <property type="entry name" value="ABC_transporter-like_ATP-bd"/>
</dbReference>
<evidence type="ECO:0000259" key="11">
    <source>
        <dbReference type="PROSITE" id="PS51371"/>
    </source>
</evidence>
<dbReference type="GO" id="GO:0015220">
    <property type="term" value="F:choline transmembrane transporter activity"/>
    <property type="evidence" value="ECO:0007669"/>
    <property type="project" value="InterPro"/>
</dbReference>
<dbReference type="GO" id="GO:0016887">
    <property type="term" value="F:ATP hydrolysis activity"/>
    <property type="evidence" value="ECO:0007669"/>
    <property type="project" value="InterPro"/>
</dbReference>
<dbReference type="FunFam" id="3.40.50.300:FF:000201">
    <property type="entry name" value="Glycine betaine/L-proline ABC transporter ATP-binding protein"/>
    <property type="match status" value="1"/>
</dbReference>
<dbReference type="SMART" id="SM00382">
    <property type="entry name" value="AAA"/>
    <property type="match status" value="1"/>
</dbReference>
<dbReference type="InterPro" id="IPR017871">
    <property type="entry name" value="ABC_transporter-like_CS"/>
</dbReference>
<evidence type="ECO:0000259" key="10">
    <source>
        <dbReference type="PROSITE" id="PS50893"/>
    </source>
</evidence>
<evidence type="ECO:0000256" key="5">
    <source>
        <dbReference type="ARBA" id="ARBA00051811"/>
    </source>
</evidence>
<evidence type="ECO:0000313" key="13">
    <source>
        <dbReference type="Proteomes" id="UP000193083"/>
    </source>
</evidence>
<evidence type="ECO:0000313" key="12">
    <source>
        <dbReference type="EMBL" id="SMH51346.1"/>
    </source>
</evidence>
<organism evidence="12 13">
    <name type="scientific">Mesorhizobium australicum</name>
    <dbReference type="NCBI Taxonomy" id="536018"/>
    <lineage>
        <taxon>Bacteria</taxon>
        <taxon>Pseudomonadati</taxon>
        <taxon>Pseudomonadota</taxon>
        <taxon>Alphaproteobacteria</taxon>
        <taxon>Hyphomicrobiales</taxon>
        <taxon>Phyllobacteriaceae</taxon>
        <taxon>Mesorhizobium</taxon>
    </lineage>
</organism>
<keyword evidence="13" id="KW-1185">Reference proteome</keyword>
<feature type="domain" description="ABC transporter" evidence="10">
    <location>
        <begin position="29"/>
        <end position="269"/>
    </location>
</feature>
<dbReference type="PROSITE" id="PS51371">
    <property type="entry name" value="CBS"/>
    <property type="match status" value="1"/>
</dbReference>
<dbReference type="InterPro" id="IPR046342">
    <property type="entry name" value="CBS_dom_sf"/>
</dbReference>
<dbReference type="InterPro" id="IPR000644">
    <property type="entry name" value="CBS_dom"/>
</dbReference>
<dbReference type="GO" id="GO:0005524">
    <property type="term" value="F:ATP binding"/>
    <property type="evidence" value="ECO:0007669"/>
    <property type="project" value="UniProtKB-KW"/>
</dbReference>
<evidence type="ECO:0000256" key="8">
    <source>
        <dbReference type="ARBA" id="ARBA00068787"/>
    </source>
</evidence>
<dbReference type="RefSeq" id="WP_085466098.1">
    <property type="nucleotide sequence ID" value="NZ_FXBL01000004.1"/>
</dbReference>
<dbReference type="GO" id="GO:0055052">
    <property type="term" value="C:ATP-binding cassette (ABC) transporter complex, substrate-binding subunit-containing"/>
    <property type="evidence" value="ECO:0007669"/>
    <property type="project" value="InterPro"/>
</dbReference>
<dbReference type="NCBIfam" id="TIGR03415">
    <property type="entry name" value="ABC_choXWV_ATP"/>
    <property type="match status" value="1"/>
</dbReference>
<comment type="similarity">
    <text evidence="1">Belongs to the ABC transporter superfamily.</text>
</comment>
<comment type="catalytic activity">
    <reaction evidence="5">
        <text>a quaternary ammonium(out) + ATP + H2O = a quaternary ammonium(in) + ADP + phosphate + H(+)</text>
        <dbReference type="Rhea" id="RHEA:11036"/>
        <dbReference type="ChEBI" id="CHEBI:15377"/>
        <dbReference type="ChEBI" id="CHEBI:15378"/>
        <dbReference type="ChEBI" id="CHEBI:30616"/>
        <dbReference type="ChEBI" id="CHEBI:35267"/>
        <dbReference type="ChEBI" id="CHEBI:43474"/>
        <dbReference type="ChEBI" id="CHEBI:456216"/>
        <dbReference type="EC" id="7.6.2.9"/>
    </reaction>
    <physiologicalReaction direction="left-to-right" evidence="5">
        <dbReference type="Rhea" id="RHEA:11037"/>
    </physiologicalReaction>
</comment>
<dbReference type="EC" id="7.6.2.9" evidence="7"/>
<evidence type="ECO:0000256" key="6">
    <source>
        <dbReference type="ARBA" id="ARBA00061968"/>
    </source>
</evidence>
<evidence type="ECO:0000256" key="2">
    <source>
        <dbReference type="ARBA" id="ARBA00022448"/>
    </source>
</evidence>
<keyword evidence="3" id="KW-0547">Nucleotide-binding</keyword>
<evidence type="ECO:0000256" key="1">
    <source>
        <dbReference type="ARBA" id="ARBA00005417"/>
    </source>
</evidence>
<dbReference type="Pfam" id="PF00005">
    <property type="entry name" value="ABC_tran"/>
    <property type="match status" value="1"/>
</dbReference>
<dbReference type="AlphaFoldDB" id="A0A1X7PK95"/>